<dbReference type="EMBL" id="CP034456">
    <property type="protein sequence ID" value="QBM85492.1"/>
    <property type="molecule type" value="Genomic_DNA"/>
</dbReference>
<dbReference type="GO" id="GO:0016255">
    <property type="term" value="P:attachment of GPI anchor to protein"/>
    <property type="evidence" value="ECO:0007669"/>
    <property type="project" value="InterPro"/>
</dbReference>
<dbReference type="InterPro" id="IPR007245">
    <property type="entry name" value="PIG-T"/>
</dbReference>
<protein>
    <submittedName>
        <fullName evidence="3">Phosphatidylinositol glycan, class T</fullName>
    </submittedName>
</protein>
<evidence type="ECO:0000256" key="2">
    <source>
        <dbReference type="SAM" id="SignalP"/>
    </source>
</evidence>
<feature type="signal peptide" evidence="2">
    <location>
        <begin position="1"/>
        <end position="15"/>
    </location>
</feature>
<dbReference type="PANTHER" id="PTHR12959">
    <property type="entry name" value="GPI TRANSAMIDASE COMPONENT PIG-T-RELATED"/>
    <property type="match status" value="1"/>
</dbReference>
<proteinExistence type="predicted"/>
<evidence type="ECO:0000313" key="3">
    <source>
        <dbReference type="EMBL" id="QBM85492.1"/>
    </source>
</evidence>
<dbReference type="GO" id="GO:0042765">
    <property type="term" value="C:GPI-anchor transamidase complex"/>
    <property type="evidence" value="ECO:0007669"/>
    <property type="project" value="InterPro"/>
</dbReference>
<dbReference type="Proteomes" id="UP000292447">
    <property type="component" value="Chromosome I"/>
</dbReference>
<keyword evidence="1" id="KW-0472">Membrane</keyword>
<feature type="chain" id="PRO_5020202391" evidence="2">
    <location>
        <begin position="16"/>
        <end position="585"/>
    </location>
</feature>
<accession>A0A4P6XD06</accession>
<name>A0A4P6XD06_9ASCO</name>
<evidence type="ECO:0000313" key="4">
    <source>
        <dbReference type="Proteomes" id="UP000292447"/>
    </source>
</evidence>
<sequence length="585" mass="65312">MLLLAFLAFFTLVVAKDYAEVLTIKPLPRNKFLTSFEFDSQLPPFPLVYNSPSEESSSLDTSTRHYGAFPKSVKPVLRATNTRQLNLRFTQGWWNSESWGRLPRNGSLSGGTGVELSAVIEAADLAEANLNWLKLTESLSGFFCALLNFVDESITTYPRHDVQDLSHGHAANESNRLFLLRAALPGEPVCTENLTPFLKMLPTRGKAGVSSLLDGHKLYDSLWHSMSIDLVTECAASSCRLRLKQSIHHVIDVVRLLRRDQEGGIPKPIPAENLRCDKETKKYDAWTCFPLADSIELECDLQSLFGREIRGAGFDDSESDSKLIFEIDQNHWDVQIEETTDDGRISQRSAQAVEPLLGTARYNIKFHTMNSDAAVSSGEPPVLVSRSLTGYSQNKGGIRVNLKNPSKTESVKAVYFETLPWFMRVYLHTLTVDGNGKIGSQFYIPALDRKRPGHLELLVEIPPEEDITLTYQFDKSLLLYAEYPPDANHGFAIAPAVIKVLDANGKTSYQVRSTSLLLTLPTPDFSMPYNVIILTCTVMALAFGTIFNLLIKKVVTEEEFEEAAKHSKIARIKAKIQSFRTGSKI</sequence>
<gene>
    <name evidence="3" type="primary">MPUL0A01110</name>
    <name evidence="3" type="ORF">METSCH_A01110</name>
</gene>
<keyword evidence="2" id="KW-0732">Signal</keyword>
<dbReference type="PANTHER" id="PTHR12959:SF11">
    <property type="entry name" value="GPI TRANSAMIDASE COMPONENT PIG-T"/>
    <property type="match status" value="1"/>
</dbReference>
<dbReference type="AlphaFoldDB" id="A0A4P6XD06"/>
<feature type="transmembrane region" description="Helical" evidence="1">
    <location>
        <begin position="529"/>
        <end position="551"/>
    </location>
</feature>
<dbReference type="STRING" id="2163413.A0A4P6XD06"/>
<keyword evidence="1" id="KW-0812">Transmembrane</keyword>
<dbReference type="Pfam" id="PF04113">
    <property type="entry name" value="Gpi16"/>
    <property type="match status" value="1"/>
</dbReference>
<evidence type="ECO:0000256" key="1">
    <source>
        <dbReference type="SAM" id="Phobius"/>
    </source>
</evidence>
<reference evidence="4" key="1">
    <citation type="submission" date="2019-03" db="EMBL/GenBank/DDBJ databases">
        <title>Snf2 controls pulcherriminic acid biosynthesis and connects pigmentation and antifungal activity of the yeast Metschnikowia pulcherrima.</title>
        <authorList>
            <person name="Gore-Lloyd D."/>
            <person name="Sumann I."/>
            <person name="Brachmann A.O."/>
            <person name="Schneeberger K."/>
            <person name="Ortiz-Merino R.A."/>
            <person name="Moreno-Beltran M."/>
            <person name="Schlaefli M."/>
            <person name="Kirner P."/>
            <person name="Santos Kron A."/>
            <person name="Wolfe K.H."/>
            <person name="Piel J."/>
            <person name="Ahrens C.H."/>
            <person name="Henk D."/>
            <person name="Freimoser F.M."/>
        </authorList>
    </citation>
    <scope>NUCLEOTIDE SEQUENCE [LARGE SCALE GENOMIC DNA]</scope>
    <source>
        <strain evidence="4">APC 1.2</strain>
    </source>
</reference>
<keyword evidence="4" id="KW-1185">Reference proteome</keyword>
<organism evidence="3 4">
    <name type="scientific">Metschnikowia aff. pulcherrima</name>
    <dbReference type="NCBI Taxonomy" id="2163413"/>
    <lineage>
        <taxon>Eukaryota</taxon>
        <taxon>Fungi</taxon>
        <taxon>Dikarya</taxon>
        <taxon>Ascomycota</taxon>
        <taxon>Saccharomycotina</taxon>
        <taxon>Pichiomycetes</taxon>
        <taxon>Metschnikowiaceae</taxon>
        <taxon>Metschnikowia</taxon>
    </lineage>
</organism>
<keyword evidence="1" id="KW-1133">Transmembrane helix</keyword>